<protein>
    <recommendedName>
        <fullName evidence="2">Roadblock/LAMTOR2 domain-containing protein</fullName>
    </recommendedName>
</protein>
<evidence type="ECO:0008006" key="2">
    <source>
        <dbReference type="Google" id="ProtNLM"/>
    </source>
</evidence>
<reference evidence="1" key="1">
    <citation type="journal article" date="2015" name="Nature">
        <title>Complex archaea that bridge the gap between prokaryotes and eukaryotes.</title>
        <authorList>
            <person name="Spang A."/>
            <person name="Saw J.H."/>
            <person name="Jorgensen S.L."/>
            <person name="Zaremba-Niedzwiedzka K."/>
            <person name="Martijn J."/>
            <person name="Lind A.E."/>
            <person name="van Eijk R."/>
            <person name="Schleper C."/>
            <person name="Guy L."/>
            <person name="Ettema T.J."/>
        </authorList>
    </citation>
    <scope>NUCLEOTIDE SEQUENCE</scope>
</reference>
<dbReference type="SUPFAM" id="SSF55770">
    <property type="entry name" value="Profilin (actin-binding protein)"/>
    <property type="match status" value="1"/>
</dbReference>
<accession>A0A0F9RMB8</accession>
<proteinExistence type="predicted"/>
<sequence length="133" mass="14428">MSEIESIIDDLLDEESNIFGVGIISKAGILITQTDNWDLNTDLDLINKILNEKLELGGKGISSIVVQGIKYMVVENTEERKIGTNITGKGHLIICPIPIGGTGALICYINPQAGPRDCLFTAQEYALKLVNLV</sequence>
<gene>
    <name evidence="1" type="ORF">LCGC14_0578150</name>
</gene>
<name>A0A0F9RMB8_9ZZZZ</name>
<organism evidence="1">
    <name type="scientific">marine sediment metagenome</name>
    <dbReference type="NCBI Taxonomy" id="412755"/>
    <lineage>
        <taxon>unclassified sequences</taxon>
        <taxon>metagenomes</taxon>
        <taxon>ecological metagenomes</taxon>
    </lineage>
</organism>
<evidence type="ECO:0000313" key="1">
    <source>
        <dbReference type="EMBL" id="KKN55874.1"/>
    </source>
</evidence>
<dbReference type="EMBL" id="LAZR01000868">
    <property type="protein sequence ID" value="KKN55874.1"/>
    <property type="molecule type" value="Genomic_DNA"/>
</dbReference>
<dbReference type="InterPro" id="IPR036140">
    <property type="entry name" value="PFN_sf"/>
</dbReference>
<comment type="caution">
    <text evidence="1">The sequence shown here is derived from an EMBL/GenBank/DDBJ whole genome shotgun (WGS) entry which is preliminary data.</text>
</comment>
<dbReference type="AlphaFoldDB" id="A0A0F9RMB8"/>